<gene>
    <name evidence="1" type="ORF">HNQ01_003544</name>
</gene>
<comment type="caution">
    <text evidence="1">The sequence shown here is derived from an EMBL/GenBank/DDBJ whole genome shotgun (WGS) entry which is preliminary data.</text>
</comment>
<proteinExistence type="predicted"/>
<dbReference type="Proteomes" id="UP001516061">
    <property type="component" value="Unassembled WGS sequence"/>
</dbReference>
<name>A0ABX2G629_9BURK</name>
<evidence type="ECO:0008006" key="3">
    <source>
        <dbReference type="Google" id="ProtNLM"/>
    </source>
</evidence>
<keyword evidence="2" id="KW-1185">Reference proteome</keyword>
<organism evidence="1 2">
    <name type="scientific">Sphaerotilus uruguayifluvii</name>
    <dbReference type="NCBI Taxonomy" id="2735897"/>
    <lineage>
        <taxon>Bacteria</taxon>
        <taxon>Pseudomonadati</taxon>
        <taxon>Pseudomonadota</taxon>
        <taxon>Betaproteobacteria</taxon>
        <taxon>Burkholderiales</taxon>
        <taxon>Sphaerotilaceae</taxon>
        <taxon>Sphaerotilus</taxon>
    </lineage>
</organism>
<reference evidence="1 2" key="1">
    <citation type="submission" date="2020-05" db="EMBL/GenBank/DDBJ databases">
        <title>Genomic Encyclopedia of Type Strains, Phase IV (KMG-V): Genome sequencing to study the core and pangenomes of soil and plant-associated prokaryotes.</title>
        <authorList>
            <person name="Whitman W."/>
        </authorList>
    </citation>
    <scope>NUCLEOTIDE SEQUENCE [LARGE SCALE GENOMIC DNA]</scope>
    <source>
        <strain evidence="1 2">C29</strain>
    </source>
</reference>
<evidence type="ECO:0000313" key="1">
    <source>
        <dbReference type="EMBL" id="NRT57783.1"/>
    </source>
</evidence>
<protein>
    <recommendedName>
        <fullName evidence="3">Proline dehydrogenase</fullName>
    </recommendedName>
</protein>
<dbReference type="RefSeq" id="WP_173806771.1">
    <property type="nucleotide sequence ID" value="NZ_JABSNM010000019.1"/>
</dbReference>
<accession>A0ABX2G629</accession>
<dbReference type="EMBL" id="JABSNM010000019">
    <property type="protein sequence ID" value="NRT57783.1"/>
    <property type="molecule type" value="Genomic_DNA"/>
</dbReference>
<evidence type="ECO:0000313" key="2">
    <source>
        <dbReference type="Proteomes" id="UP001516061"/>
    </source>
</evidence>
<sequence length="273" mass="29977">MNTSFGASRLPSRASIRFDEVLAAAERLARWRMGACLSYRPEADEAPADVSARLIASLGPLSGLASDTQLLMQPSAFGQDVMLMMQLLAAAQSRAMPVTIDLVAPEATERLMSQIDLLGAHHDGLGLSLSSDRERSLGDADRACVAGLRLRLVHERWSDTGQARRQSAEAFERLVDHVAGRTRHVTLACHEPQLVDRCVERLRRAGTAVTLELQPDQPRQGLLWVSRQRQVPVRSLLHYGRPAAPARLGTLARQPRVLWWSTLSSSLSALLPT</sequence>